<dbReference type="PANTHER" id="PTHR30469">
    <property type="entry name" value="MULTIDRUG RESISTANCE PROTEIN MDTA"/>
    <property type="match status" value="1"/>
</dbReference>
<dbReference type="Gene3D" id="2.40.50.100">
    <property type="match status" value="1"/>
</dbReference>
<reference evidence="5 6" key="1">
    <citation type="submission" date="2016-10" db="EMBL/GenBank/DDBJ databases">
        <authorList>
            <person name="de Groot N.N."/>
        </authorList>
    </citation>
    <scope>NUCLEOTIDE SEQUENCE [LARGE SCALE GENOMIC DNA]</scope>
    <source>
        <strain evidence="6">E92,LMG 26720,CCM 7988</strain>
    </source>
</reference>
<feature type="domain" description="CzcB-like barrel-sandwich hybrid" evidence="4">
    <location>
        <begin position="70"/>
        <end position="200"/>
    </location>
</feature>
<sequence>MKSNNIRTGIIALGFISAMFLMNSCGSSEAKTEEKTTPEAHGIETFSLEKSMVSSSIQIPGELIAKQHVDLYAKVNSFVRKMNVDVGSEVKEGQLLVSLDAPEISSQLAGASSRLKSQEALYIASKANYDRLFQTSQTPGTISPNDLDQAAARKNADLAQLEAAKASYKEIADTKNYLEIRAPFSGIITARNISSGAYVGPSGKGSEFPLFTLQEQKRLRLIVSIPEVYTSYLNDKSEVKFTVKALPSEEFKANIKRLAGALDTRLRSERIEMDIDNSRKKLLPGMIAEVKVNLPATDSTFFVPKAAVANTPERIFVIRVTQDGKAEWIDVKKGRETDGKIEIFGDLKPGDKLVKIASEEVRNGDPVKLIIHK</sequence>
<dbReference type="RefSeq" id="WP_092017410.1">
    <property type="nucleotide sequence ID" value="NZ_FOXH01000006.1"/>
</dbReference>
<dbReference type="GO" id="GO:1990281">
    <property type="term" value="C:efflux pump complex"/>
    <property type="evidence" value="ECO:0007669"/>
    <property type="project" value="TreeGrafter"/>
</dbReference>
<dbReference type="NCBIfam" id="TIGR01730">
    <property type="entry name" value="RND_mfp"/>
    <property type="match status" value="1"/>
</dbReference>
<proteinExistence type="inferred from homology"/>
<evidence type="ECO:0000256" key="1">
    <source>
        <dbReference type="ARBA" id="ARBA00009477"/>
    </source>
</evidence>
<dbReference type="InterPro" id="IPR058647">
    <property type="entry name" value="BSH_CzcB-like"/>
</dbReference>
<dbReference type="Gene3D" id="1.10.287.470">
    <property type="entry name" value="Helix hairpin bin"/>
    <property type="match status" value="1"/>
</dbReference>
<gene>
    <name evidence="5" type="ORF">SAMN04515674_106194</name>
</gene>
<evidence type="ECO:0000259" key="3">
    <source>
        <dbReference type="Pfam" id="PF25954"/>
    </source>
</evidence>
<dbReference type="EMBL" id="FOXH01000006">
    <property type="protein sequence ID" value="SFP86290.1"/>
    <property type="molecule type" value="Genomic_DNA"/>
</dbReference>
<dbReference type="PANTHER" id="PTHR30469:SF37">
    <property type="entry name" value="RAGD PROTEIN"/>
    <property type="match status" value="1"/>
</dbReference>
<protein>
    <submittedName>
        <fullName evidence="5">RND family efflux transporter, MFP subunit</fullName>
    </submittedName>
</protein>
<feature type="signal peptide" evidence="2">
    <location>
        <begin position="1"/>
        <end position="30"/>
    </location>
</feature>
<dbReference type="InterPro" id="IPR006143">
    <property type="entry name" value="RND_pump_MFP"/>
</dbReference>
<keyword evidence="6" id="KW-1185">Reference proteome</keyword>
<keyword evidence="2" id="KW-0732">Signal</keyword>
<name>A0A1I5TT95_9BACT</name>
<accession>A0A1I5TT95</accession>
<dbReference type="Pfam" id="PF25954">
    <property type="entry name" value="Beta-barrel_RND_2"/>
    <property type="match status" value="1"/>
</dbReference>
<dbReference type="AlphaFoldDB" id="A0A1I5TT95"/>
<dbReference type="GO" id="GO:0015562">
    <property type="term" value="F:efflux transmembrane transporter activity"/>
    <property type="evidence" value="ECO:0007669"/>
    <property type="project" value="TreeGrafter"/>
</dbReference>
<evidence type="ECO:0000259" key="4">
    <source>
        <dbReference type="Pfam" id="PF25973"/>
    </source>
</evidence>
<dbReference type="STRING" id="1079859.SAMN04515674_106194"/>
<evidence type="ECO:0000256" key="2">
    <source>
        <dbReference type="SAM" id="SignalP"/>
    </source>
</evidence>
<feature type="chain" id="PRO_5011613207" evidence="2">
    <location>
        <begin position="31"/>
        <end position="373"/>
    </location>
</feature>
<evidence type="ECO:0000313" key="6">
    <source>
        <dbReference type="Proteomes" id="UP000199306"/>
    </source>
</evidence>
<organism evidence="5 6">
    <name type="scientific">Pseudarcicella hirudinis</name>
    <dbReference type="NCBI Taxonomy" id="1079859"/>
    <lineage>
        <taxon>Bacteria</taxon>
        <taxon>Pseudomonadati</taxon>
        <taxon>Bacteroidota</taxon>
        <taxon>Cytophagia</taxon>
        <taxon>Cytophagales</taxon>
        <taxon>Flectobacillaceae</taxon>
        <taxon>Pseudarcicella</taxon>
    </lineage>
</organism>
<evidence type="ECO:0000313" key="5">
    <source>
        <dbReference type="EMBL" id="SFP86290.1"/>
    </source>
</evidence>
<dbReference type="Pfam" id="PF25973">
    <property type="entry name" value="BSH_CzcB"/>
    <property type="match status" value="1"/>
</dbReference>
<dbReference type="Proteomes" id="UP000199306">
    <property type="component" value="Unassembled WGS sequence"/>
</dbReference>
<feature type="domain" description="CusB-like beta-barrel" evidence="3">
    <location>
        <begin position="222"/>
        <end position="293"/>
    </location>
</feature>
<dbReference type="Gene3D" id="2.40.30.170">
    <property type="match status" value="1"/>
</dbReference>
<dbReference type="Gene3D" id="2.40.420.20">
    <property type="match status" value="1"/>
</dbReference>
<dbReference type="InterPro" id="IPR058792">
    <property type="entry name" value="Beta-barrel_RND_2"/>
</dbReference>
<dbReference type="OrthoDB" id="9806939at2"/>
<comment type="similarity">
    <text evidence="1">Belongs to the membrane fusion protein (MFP) (TC 8.A.1) family.</text>
</comment>
<dbReference type="SUPFAM" id="SSF111369">
    <property type="entry name" value="HlyD-like secretion proteins"/>
    <property type="match status" value="1"/>
</dbReference>